<dbReference type="GeneID" id="104788883"/>
<dbReference type="InterPro" id="IPR006527">
    <property type="entry name" value="F-box-assoc_dom_typ1"/>
</dbReference>
<organism evidence="2 3">
    <name type="scientific">Camelina sativa</name>
    <name type="common">False flax</name>
    <name type="synonym">Myagrum sativum</name>
    <dbReference type="NCBI Taxonomy" id="90675"/>
    <lineage>
        <taxon>Eukaryota</taxon>
        <taxon>Viridiplantae</taxon>
        <taxon>Streptophyta</taxon>
        <taxon>Embryophyta</taxon>
        <taxon>Tracheophyta</taxon>
        <taxon>Spermatophyta</taxon>
        <taxon>Magnoliopsida</taxon>
        <taxon>eudicotyledons</taxon>
        <taxon>Gunneridae</taxon>
        <taxon>Pentapetalae</taxon>
        <taxon>rosids</taxon>
        <taxon>malvids</taxon>
        <taxon>Brassicales</taxon>
        <taxon>Brassicaceae</taxon>
        <taxon>Camelineae</taxon>
        <taxon>Camelina</taxon>
    </lineage>
</organism>
<name>A0ABM1RP04_CAMSA</name>
<reference evidence="3" key="2">
    <citation type="submission" date="2025-08" db="UniProtKB">
        <authorList>
            <consortium name="RefSeq"/>
        </authorList>
    </citation>
    <scope>IDENTIFICATION</scope>
    <source>
        <tissue evidence="3">Leaf</tissue>
    </source>
</reference>
<reference evidence="2" key="1">
    <citation type="journal article" date="2014" name="Nat. Commun.">
        <title>The emerging biofuel crop Camelina sativa retains a highly undifferentiated hexaploid genome structure.</title>
        <authorList>
            <person name="Kagale S."/>
            <person name="Koh C."/>
            <person name="Nixon J."/>
            <person name="Bollina V."/>
            <person name="Clarke W.E."/>
            <person name="Tuteja R."/>
            <person name="Spillane C."/>
            <person name="Robinson S.J."/>
            <person name="Links M.G."/>
            <person name="Clarke C."/>
            <person name="Higgins E.E."/>
            <person name="Huebert T."/>
            <person name="Sharpe A.G."/>
            <person name="Parkin I.A."/>
        </authorList>
    </citation>
    <scope>NUCLEOTIDE SEQUENCE [LARGE SCALE GENOMIC DNA]</scope>
    <source>
        <strain evidence="2">cv. DH55</strain>
    </source>
</reference>
<dbReference type="Proteomes" id="UP000694864">
    <property type="component" value="Chromosome 5"/>
</dbReference>
<accession>A0ABM1RP04</accession>
<sequence length="335" mass="38400">MDYKVCSVRFDLHGIHKEDDDDGSVVDVVPSIKPVDKLINHIEISKVLHCDGLLLCVYKDKTKLVVWNPYLGQTRVIEPKDAFHRLDRYALGYDKYKKSYKILRFVDNNLRGNPVFAYQVYDLNSNSWSVLDVNPDWDVEFYRSGVSLKGNTYFFAKQKIGVDGEAEVDDFLLCFDYTDERFGPRLHVPFHSYLTEDTVTLSSLGEEKLAVLYQSLDTCEMQIWVTTKIEPKAVSWNKLFLAVDMSSPTGFQLQVAGSFFIDEEKNLAVVFDLDKFLRFKIAYLIGEGGYFRQVGLGEAVNMEEYPYGCPLVCSYVPSLVCINQSLLLSGKRKER</sequence>
<dbReference type="InterPro" id="IPR050796">
    <property type="entry name" value="SCF_F-box_component"/>
</dbReference>
<dbReference type="PANTHER" id="PTHR31672:SF13">
    <property type="entry name" value="F-BOX PROTEIN CPR30-LIKE"/>
    <property type="match status" value="1"/>
</dbReference>
<evidence type="ECO:0000313" key="2">
    <source>
        <dbReference type="Proteomes" id="UP000694864"/>
    </source>
</evidence>
<proteinExistence type="predicted"/>
<dbReference type="PANTHER" id="PTHR31672">
    <property type="entry name" value="BNACNNG10540D PROTEIN"/>
    <property type="match status" value="1"/>
</dbReference>
<feature type="domain" description="F-box associated beta-propeller type 1" evidence="1">
    <location>
        <begin position="1"/>
        <end position="322"/>
    </location>
</feature>
<evidence type="ECO:0000259" key="1">
    <source>
        <dbReference type="Pfam" id="PF07734"/>
    </source>
</evidence>
<dbReference type="RefSeq" id="XP_019100742.1">
    <property type="nucleotide sequence ID" value="XM_019245197.1"/>
</dbReference>
<dbReference type="Pfam" id="PF07734">
    <property type="entry name" value="FBA_1"/>
    <property type="match status" value="1"/>
</dbReference>
<gene>
    <name evidence="3" type="primary">LOC104788883</name>
</gene>
<evidence type="ECO:0000313" key="3">
    <source>
        <dbReference type="RefSeq" id="XP_019100742.1"/>
    </source>
</evidence>
<protein>
    <submittedName>
        <fullName evidence="3">F-box/kelch-repeat protein At3g16740-like</fullName>
    </submittedName>
</protein>
<dbReference type="NCBIfam" id="TIGR01640">
    <property type="entry name" value="F_box_assoc_1"/>
    <property type="match status" value="1"/>
</dbReference>
<dbReference type="InterPro" id="IPR017451">
    <property type="entry name" value="F-box-assoc_interact_dom"/>
</dbReference>
<keyword evidence="2" id="KW-1185">Reference proteome</keyword>